<proteinExistence type="predicted"/>
<keyword evidence="1" id="KW-0479">Metal-binding</keyword>
<dbReference type="Pfam" id="PF05485">
    <property type="entry name" value="THAP"/>
    <property type="match status" value="1"/>
</dbReference>
<name>A0A9J6CXE7_RHIMP</name>
<reference evidence="8" key="1">
    <citation type="journal article" date="2020" name="Cell">
        <title>Large-Scale Comparative Analyses of Tick Genomes Elucidate Their Genetic Diversity and Vector Capacities.</title>
        <authorList>
            <consortium name="Tick Genome and Microbiome Consortium (TIGMIC)"/>
            <person name="Jia N."/>
            <person name="Wang J."/>
            <person name="Shi W."/>
            <person name="Du L."/>
            <person name="Sun Y."/>
            <person name="Zhan W."/>
            <person name="Jiang J.F."/>
            <person name="Wang Q."/>
            <person name="Zhang B."/>
            <person name="Ji P."/>
            <person name="Bell-Sakyi L."/>
            <person name="Cui X.M."/>
            <person name="Yuan T.T."/>
            <person name="Jiang B.G."/>
            <person name="Yang W.F."/>
            <person name="Lam T.T."/>
            <person name="Chang Q.C."/>
            <person name="Ding S.J."/>
            <person name="Wang X.J."/>
            <person name="Zhu J.G."/>
            <person name="Ruan X.D."/>
            <person name="Zhao L."/>
            <person name="Wei J.T."/>
            <person name="Ye R.Z."/>
            <person name="Que T.C."/>
            <person name="Du C.H."/>
            <person name="Zhou Y.H."/>
            <person name="Cheng J.X."/>
            <person name="Dai P.F."/>
            <person name="Guo W.B."/>
            <person name="Han X.H."/>
            <person name="Huang E.J."/>
            <person name="Li L.F."/>
            <person name="Wei W."/>
            <person name="Gao Y.C."/>
            <person name="Liu J.Z."/>
            <person name="Shao H.Z."/>
            <person name="Wang X."/>
            <person name="Wang C.C."/>
            <person name="Yang T.C."/>
            <person name="Huo Q.B."/>
            <person name="Li W."/>
            <person name="Chen H.Y."/>
            <person name="Chen S.E."/>
            <person name="Zhou L.G."/>
            <person name="Ni X.B."/>
            <person name="Tian J.H."/>
            <person name="Sheng Y."/>
            <person name="Liu T."/>
            <person name="Pan Y.S."/>
            <person name="Xia L.Y."/>
            <person name="Li J."/>
            <person name="Zhao F."/>
            <person name="Cao W.C."/>
        </authorList>
    </citation>
    <scope>NUCLEOTIDE SEQUENCE</scope>
    <source>
        <strain evidence="8">Rmic-2018</strain>
    </source>
</reference>
<evidence type="ECO:0000256" key="4">
    <source>
        <dbReference type="ARBA" id="ARBA00023125"/>
    </source>
</evidence>
<evidence type="ECO:0000256" key="5">
    <source>
        <dbReference type="PROSITE-ProRule" id="PRU00309"/>
    </source>
</evidence>
<dbReference type="SUPFAM" id="SSF57716">
    <property type="entry name" value="Glucocorticoid receptor-like (DNA-binding domain)"/>
    <property type="match status" value="1"/>
</dbReference>
<dbReference type="EMBL" id="JABSTU010005379">
    <property type="protein sequence ID" value="KAH7944701.1"/>
    <property type="molecule type" value="Genomic_DNA"/>
</dbReference>
<keyword evidence="2 5" id="KW-0863">Zinc-finger</keyword>
<evidence type="ECO:0000256" key="6">
    <source>
        <dbReference type="SAM" id="MobiDB-lite"/>
    </source>
</evidence>
<accession>A0A9J6CXE7</accession>
<dbReference type="PANTHER" id="PTHR46600">
    <property type="entry name" value="THAP DOMAIN-CONTAINING"/>
    <property type="match status" value="1"/>
</dbReference>
<evidence type="ECO:0000256" key="1">
    <source>
        <dbReference type="ARBA" id="ARBA00022723"/>
    </source>
</evidence>
<gene>
    <name evidence="8" type="ORF">HPB51_028589</name>
</gene>
<dbReference type="Proteomes" id="UP000821866">
    <property type="component" value="Unassembled WGS sequence"/>
</dbReference>
<feature type="domain" description="THAP-type" evidence="7">
    <location>
        <begin position="1"/>
        <end position="75"/>
    </location>
</feature>
<evidence type="ECO:0000256" key="2">
    <source>
        <dbReference type="ARBA" id="ARBA00022771"/>
    </source>
</evidence>
<protein>
    <recommendedName>
        <fullName evidence="7">THAP-type domain-containing protein</fullName>
    </recommendedName>
</protein>
<keyword evidence="4 5" id="KW-0238">DNA-binding</keyword>
<comment type="caution">
    <text evidence="8">The sequence shown here is derived from an EMBL/GenBank/DDBJ whole genome shotgun (WGS) entry which is preliminary data.</text>
</comment>
<reference evidence="8" key="2">
    <citation type="submission" date="2021-09" db="EMBL/GenBank/DDBJ databases">
        <authorList>
            <person name="Jia N."/>
            <person name="Wang J."/>
            <person name="Shi W."/>
            <person name="Du L."/>
            <person name="Sun Y."/>
            <person name="Zhan W."/>
            <person name="Jiang J."/>
            <person name="Wang Q."/>
            <person name="Zhang B."/>
            <person name="Ji P."/>
            <person name="Sakyi L.B."/>
            <person name="Cui X."/>
            <person name="Yuan T."/>
            <person name="Jiang B."/>
            <person name="Yang W."/>
            <person name="Lam T.T.-Y."/>
            <person name="Chang Q."/>
            <person name="Ding S."/>
            <person name="Wang X."/>
            <person name="Zhu J."/>
            <person name="Ruan X."/>
            <person name="Zhao L."/>
            <person name="Wei J."/>
            <person name="Que T."/>
            <person name="Du C."/>
            <person name="Cheng J."/>
            <person name="Dai P."/>
            <person name="Han X."/>
            <person name="Huang E."/>
            <person name="Gao Y."/>
            <person name="Liu J."/>
            <person name="Shao H."/>
            <person name="Ye R."/>
            <person name="Li L."/>
            <person name="Wei W."/>
            <person name="Wang X."/>
            <person name="Wang C."/>
            <person name="Huo Q."/>
            <person name="Li W."/>
            <person name="Guo W."/>
            <person name="Chen H."/>
            <person name="Chen S."/>
            <person name="Zhou L."/>
            <person name="Zhou L."/>
            <person name="Ni X."/>
            <person name="Tian J."/>
            <person name="Zhou Y."/>
            <person name="Sheng Y."/>
            <person name="Liu T."/>
            <person name="Pan Y."/>
            <person name="Xia L."/>
            <person name="Li J."/>
            <person name="Zhao F."/>
            <person name="Cao W."/>
        </authorList>
    </citation>
    <scope>NUCLEOTIDE SEQUENCE</scope>
    <source>
        <strain evidence="8">Rmic-2018</strain>
        <tissue evidence="8">Larvae</tissue>
    </source>
</reference>
<dbReference type="AlphaFoldDB" id="A0A9J6CXE7"/>
<dbReference type="PANTHER" id="PTHR46600:SF11">
    <property type="entry name" value="THAP DOMAIN-CONTAINING PROTEIN 10"/>
    <property type="match status" value="1"/>
</dbReference>
<keyword evidence="3" id="KW-0862">Zinc</keyword>
<dbReference type="PROSITE" id="PS50950">
    <property type="entry name" value="ZF_THAP"/>
    <property type="match status" value="1"/>
</dbReference>
<dbReference type="InterPro" id="IPR006612">
    <property type="entry name" value="THAP_Znf"/>
</dbReference>
<dbReference type="VEuPathDB" id="VectorBase:LOC119167943"/>
<sequence>MPGCCVPLCTNHNKKGVRMFRFPASPGRRQLWLAQVKRDGWEPTSASRICSVFKSVFCYNIERLVMLHLCVRSPLHSSPPSRSHVEAAHGRNPEAEFLASQTFEAVSGAFLTAPGVASSDDRSENGTAPTVPRPHSQAMVLRNLLGSSTYASRANVKFAVKTAGPVVGTAE</sequence>
<evidence type="ECO:0000313" key="8">
    <source>
        <dbReference type="EMBL" id="KAH7944701.1"/>
    </source>
</evidence>
<feature type="region of interest" description="Disordered" evidence="6">
    <location>
        <begin position="116"/>
        <end position="135"/>
    </location>
</feature>
<keyword evidence="9" id="KW-1185">Reference proteome</keyword>
<dbReference type="GO" id="GO:0008270">
    <property type="term" value="F:zinc ion binding"/>
    <property type="evidence" value="ECO:0007669"/>
    <property type="project" value="UniProtKB-KW"/>
</dbReference>
<dbReference type="InterPro" id="IPR026516">
    <property type="entry name" value="THAP1/10"/>
</dbReference>
<evidence type="ECO:0000256" key="3">
    <source>
        <dbReference type="ARBA" id="ARBA00022833"/>
    </source>
</evidence>
<evidence type="ECO:0000313" key="9">
    <source>
        <dbReference type="Proteomes" id="UP000821866"/>
    </source>
</evidence>
<dbReference type="GO" id="GO:0043565">
    <property type="term" value="F:sequence-specific DNA binding"/>
    <property type="evidence" value="ECO:0007669"/>
    <property type="project" value="InterPro"/>
</dbReference>
<organism evidence="8 9">
    <name type="scientific">Rhipicephalus microplus</name>
    <name type="common">Cattle tick</name>
    <name type="synonym">Boophilus microplus</name>
    <dbReference type="NCBI Taxonomy" id="6941"/>
    <lineage>
        <taxon>Eukaryota</taxon>
        <taxon>Metazoa</taxon>
        <taxon>Ecdysozoa</taxon>
        <taxon>Arthropoda</taxon>
        <taxon>Chelicerata</taxon>
        <taxon>Arachnida</taxon>
        <taxon>Acari</taxon>
        <taxon>Parasitiformes</taxon>
        <taxon>Ixodida</taxon>
        <taxon>Ixodoidea</taxon>
        <taxon>Ixodidae</taxon>
        <taxon>Rhipicephalinae</taxon>
        <taxon>Rhipicephalus</taxon>
        <taxon>Boophilus</taxon>
    </lineage>
</organism>
<evidence type="ECO:0000259" key="7">
    <source>
        <dbReference type="PROSITE" id="PS50950"/>
    </source>
</evidence>